<keyword evidence="3" id="KW-0732">Signal</keyword>
<feature type="compositionally biased region" description="Gly residues" evidence="1">
    <location>
        <begin position="547"/>
        <end position="566"/>
    </location>
</feature>
<dbReference type="Pfam" id="PF09972">
    <property type="entry name" value="DUF2207"/>
    <property type="match status" value="1"/>
</dbReference>
<feature type="domain" description="DUF2207" evidence="4">
    <location>
        <begin position="24"/>
        <end position="209"/>
    </location>
</feature>
<keyword evidence="2" id="KW-1133">Transmembrane helix</keyword>
<name>A0A399R812_9PROT</name>
<reference evidence="6 7" key="1">
    <citation type="submission" date="2018-08" db="EMBL/GenBank/DDBJ databases">
        <title>Henriciella mobilis sp. nov., isolated from seawater.</title>
        <authorList>
            <person name="Cheng H."/>
            <person name="Wu Y.-H."/>
            <person name="Xu X.-W."/>
            <person name="Guo L.-L."/>
        </authorList>
    </citation>
    <scope>NUCLEOTIDE SEQUENCE [LARGE SCALE GENOMIC DNA]</scope>
    <source>
        <strain evidence="6 7">CCUG67844</strain>
    </source>
</reference>
<keyword evidence="2" id="KW-0472">Membrane</keyword>
<evidence type="ECO:0000313" key="6">
    <source>
        <dbReference type="EMBL" id="RIJ27528.1"/>
    </source>
</evidence>
<organism evidence="6 7">
    <name type="scientific">Henriciella algicola</name>
    <dbReference type="NCBI Taxonomy" id="1608422"/>
    <lineage>
        <taxon>Bacteria</taxon>
        <taxon>Pseudomonadati</taxon>
        <taxon>Pseudomonadota</taxon>
        <taxon>Alphaproteobacteria</taxon>
        <taxon>Hyphomonadales</taxon>
        <taxon>Hyphomonadaceae</taxon>
        <taxon>Henriciella</taxon>
    </lineage>
</organism>
<dbReference type="InterPro" id="IPR018702">
    <property type="entry name" value="DUF2207"/>
</dbReference>
<feature type="signal peptide" evidence="3">
    <location>
        <begin position="1"/>
        <end position="20"/>
    </location>
</feature>
<feature type="domain" description="Predicted membrane protein YciQ-like C-terminal" evidence="5">
    <location>
        <begin position="269"/>
        <end position="495"/>
    </location>
</feature>
<feature type="region of interest" description="Disordered" evidence="1">
    <location>
        <begin position="540"/>
        <end position="566"/>
    </location>
</feature>
<sequence>MIRVLALLCLLVAAVFPAAAEEVINRFDVDIDVQQNGDIVVTEAINITAEGDQIQRGIFRELPRYFENNGDRLRYDYDILSVERGGDDEPYETSTEGNAYRIRIGDPDRRLIVGEHVYEISYRVKNQVRYFDEYDELYWNVTGSYWEFPIREASARISLPEGGSYVAQSGYTGAQGSDGSAYRFERVGSDYVFETTAPLARREGLTVSLSIEKGVIDPPSAGDKRALWWQRHGSLAVLLASLIGVFIFLYRSWNRVGRDPARGPVFALYEPPAGYSPAACHHIYHRGFNDHDALISTLVNLGIKGRLDIDAEDKKNTVLTPKPAATAPRLPAEEWTLYRKLFAGSEPVTLGKSYDKGFTAAYQAFRKKVSEKFGSDYFRWNLGYTFVAIALSAVAIIFAIVHATSWNNWLTGLVIAIAAMNGLFMYLMPAATQKGEDVRTKIKGFRLYMETAEKLQLNAAEVGGDRPPPMTKDRYETFLPYAIALGVEKPWTKHFESVLPQEAADYNPGWSAAHMGRGSVASLNKAVTANVAAAVAASMPQSSSSSGSGGGGFSGGGGGGGGGGGW</sequence>
<keyword evidence="2" id="KW-0812">Transmembrane</keyword>
<evidence type="ECO:0000313" key="7">
    <source>
        <dbReference type="Proteomes" id="UP000265845"/>
    </source>
</evidence>
<dbReference type="Pfam" id="PF20990">
    <property type="entry name" value="DUF2207_C"/>
    <property type="match status" value="1"/>
</dbReference>
<dbReference type="AlphaFoldDB" id="A0A399R812"/>
<keyword evidence="7" id="KW-1185">Reference proteome</keyword>
<dbReference type="InterPro" id="IPR048389">
    <property type="entry name" value="YciQ-like_C"/>
</dbReference>
<protein>
    <submittedName>
        <fullName evidence="6">DUF2207 domain-containing protein</fullName>
    </submittedName>
</protein>
<accession>A0A399R812</accession>
<gene>
    <name evidence="6" type="ORF">D1222_14115</name>
</gene>
<evidence type="ECO:0000259" key="5">
    <source>
        <dbReference type="Pfam" id="PF20990"/>
    </source>
</evidence>
<dbReference type="RefSeq" id="WP_119454905.1">
    <property type="nucleotide sequence ID" value="NZ_QWGA01000008.1"/>
</dbReference>
<feature type="transmembrane region" description="Helical" evidence="2">
    <location>
        <begin position="382"/>
        <end position="403"/>
    </location>
</feature>
<evidence type="ECO:0000259" key="4">
    <source>
        <dbReference type="Pfam" id="PF09972"/>
    </source>
</evidence>
<evidence type="ECO:0000256" key="2">
    <source>
        <dbReference type="SAM" id="Phobius"/>
    </source>
</evidence>
<dbReference type="Proteomes" id="UP000265845">
    <property type="component" value="Unassembled WGS sequence"/>
</dbReference>
<feature type="transmembrane region" description="Helical" evidence="2">
    <location>
        <begin position="409"/>
        <end position="427"/>
    </location>
</feature>
<comment type="caution">
    <text evidence="6">The sequence shown here is derived from an EMBL/GenBank/DDBJ whole genome shotgun (WGS) entry which is preliminary data.</text>
</comment>
<feature type="chain" id="PRO_5017189444" evidence="3">
    <location>
        <begin position="21"/>
        <end position="566"/>
    </location>
</feature>
<feature type="transmembrane region" description="Helical" evidence="2">
    <location>
        <begin position="228"/>
        <end position="250"/>
    </location>
</feature>
<evidence type="ECO:0000256" key="1">
    <source>
        <dbReference type="SAM" id="MobiDB-lite"/>
    </source>
</evidence>
<proteinExistence type="predicted"/>
<evidence type="ECO:0000256" key="3">
    <source>
        <dbReference type="SAM" id="SignalP"/>
    </source>
</evidence>
<dbReference type="EMBL" id="QWGA01000008">
    <property type="protein sequence ID" value="RIJ27528.1"/>
    <property type="molecule type" value="Genomic_DNA"/>
</dbReference>